<evidence type="ECO:0000256" key="1">
    <source>
        <dbReference type="SAM" id="MobiDB-lite"/>
    </source>
</evidence>
<dbReference type="Proteomes" id="UP000028780">
    <property type="component" value="Chromosome"/>
</dbReference>
<protein>
    <submittedName>
        <fullName evidence="5">Cell surface protein</fullName>
    </submittedName>
</protein>
<feature type="chain" id="PRO_5001715468" evidence="2">
    <location>
        <begin position="37"/>
        <end position="1702"/>
    </location>
</feature>
<feature type="region of interest" description="Disordered" evidence="1">
    <location>
        <begin position="699"/>
        <end position="840"/>
    </location>
</feature>
<feature type="region of interest" description="Disordered" evidence="1">
    <location>
        <begin position="640"/>
        <end position="659"/>
    </location>
</feature>
<evidence type="ECO:0000256" key="2">
    <source>
        <dbReference type="SAM" id="SignalP"/>
    </source>
</evidence>
<feature type="domain" description="Long Rib" evidence="3">
    <location>
        <begin position="1145"/>
        <end position="1238"/>
    </location>
</feature>
<feature type="region of interest" description="Disordered" evidence="1">
    <location>
        <begin position="1228"/>
        <end position="1435"/>
    </location>
</feature>
<evidence type="ECO:0000313" key="5">
    <source>
        <dbReference type="EMBL" id="SNV57746.1"/>
    </source>
</evidence>
<dbReference type="Proteomes" id="UP000215374">
    <property type="component" value="Chromosome 1"/>
</dbReference>
<feature type="domain" description="Long Rib" evidence="3">
    <location>
        <begin position="703"/>
        <end position="794"/>
    </location>
</feature>
<dbReference type="HOGENOM" id="CLU_240829_0_0_11"/>
<evidence type="ECO:0000313" key="6">
    <source>
        <dbReference type="Proteomes" id="UP000028780"/>
    </source>
</evidence>
<feature type="compositionally biased region" description="Basic and acidic residues" evidence="1">
    <location>
        <begin position="1143"/>
        <end position="1162"/>
    </location>
</feature>
<feature type="compositionally biased region" description="Basic and acidic residues" evidence="1">
    <location>
        <begin position="1680"/>
        <end position="1702"/>
    </location>
</feature>
<gene>
    <name evidence="5" type="primary">surB_3</name>
    <name evidence="4" type="ORF">CIMIT_01700</name>
    <name evidence="5" type="ORF">SAMEA4535761_00407</name>
</gene>
<evidence type="ECO:0000313" key="7">
    <source>
        <dbReference type="Proteomes" id="UP000215374"/>
    </source>
</evidence>
<reference evidence="5 7" key="2">
    <citation type="submission" date="2017-06" db="EMBL/GenBank/DDBJ databases">
        <authorList>
            <consortium name="Pathogen Informatics"/>
        </authorList>
    </citation>
    <scope>NUCLEOTIDE SEQUENCE [LARGE SCALE GENOMIC DNA]</scope>
    <source>
        <strain evidence="5 7">NCTC13015</strain>
    </source>
</reference>
<dbReference type="InterPro" id="IPR044055">
    <property type="entry name" value="RibLong"/>
</dbReference>
<feature type="compositionally biased region" description="Basic and acidic residues" evidence="1">
    <location>
        <begin position="478"/>
        <end position="487"/>
    </location>
</feature>
<feature type="compositionally biased region" description="Low complexity" evidence="1">
    <location>
        <begin position="781"/>
        <end position="797"/>
    </location>
</feature>
<dbReference type="Gene3D" id="2.60.40.10">
    <property type="entry name" value="Immunoglobulins"/>
    <property type="match status" value="1"/>
</dbReference>
<dbReference type="EMBL" id="CP009211">
    <property type="protein sequence ID" value="AIJ32791.1"/>
    <property type="molecule type" value="Genomic_DNA"/>
</dbReference>
<feature type="domain" description="Long Rib" evidence="3">
    <location>
        <begin position="1048"/>
        <end position="1138"/>
    </location>
</feature>
<feature type="signal peptide" evidence="2">
    <location>
        <begin position="1"/>
        <end position="36"/>
    </location>
</feature>
<dbReference type="Pfam" id="PF18957">
    <property type="entry name" value="RibLong"/>
    <property type="match status" value="9"/>
</dbReference>
<dbReference type="OrthoDB" id="4426455at2"/>
<feature type="compositionally biased region" description="Basic and acidic residues" evidence="1">
    <location>
        <begin position="700"/>
        <end position="711"/>
    </location>
</feature>
<feature type="compositionally biased region" description="Acidic residues" evidence="1">
    <location>
        <begin position="1011"/>
        <end position="1045"/>
    </location>
</feature>
<feature type="compositionally biased region" description="Polar residues" evidence="1">
    <location>
        <begin position="1332"/>
        <end position="1351"/>
    </location>
</feature>
<feature type="region of interest" description="Disordered" evidence="1">
    <location>
        <begin position="903"/>
        <end position="1113"/>
    </location>
</feature>
<dbReference type="eggNOG" id="COG3147">
    <property type="taxonomic scope" value="Bacteria"/>
</dbReference>
<evidence type="ECO:0000313" key="4">
    <source>
        <dbReference type="EMBL" id="AIJ32791.1"/>
    </source>
</evidence>
<dbReference type="RefSeq" id="WP_038588194.1">
    <property type="nucleotide sequence ID" value="NZ_CP009211.1"/>
</dbReference>
<feature type="compositionally biased region" description="Polar residues" evidence="1">
    <location>
        <begin position="1308"/>
        <end position="1319"/>
    </location>
</feature>
<feature type="domain" description="Long Rib" evidence="3">
    <location>
        <begin position="904"/>
        <end position="998"/>
    </location>
</feature>
<feature type="domain" description="Long Rib" evidence="3">
    <location>
        <begin position="809"/>
        <end position="899"/>
    </location>
</feature>
<feature type="compositionally biased region" description="Basic and acidic residues" evidence="1">
    <location>
        <begin position="1239"/>
        <end position="1248"/>
    </location>
</feature>
<feature type="region of interest" description="Disordered" evidence="1">
    <location>
        <begin position="593"/>
        <end position="633"/>
    </location>
</feature>
<feature type="region of interest" description="Disordered" evidence="1">
    <location>
        <begin position="420"/>
        <end position="571"/>
    </location>
</feature>
<sequence>MTSTSPHYSKGRRRGLTMLAASMALAVGSQALPAVAAPTAGFSPAAHAAEAPGAGEWDPANIVAADAIAPGERVTKGKLDGKRNVVWGYLSFADRGTMEADDMRSTWRDTPVPAGIDVYMRYDTGGGKMSRIHKATTHEDDKGNTVYAFTFKDGKPTLAKGTWKDGSADVQLLIGQDNVADNPAIGEPMAAVRVTPGGAWYSGSVADSRNMNWSIHPVAVNDARGPLWGETLVKVYQVSPAATLLKGQLTATADKAIPRTYSGRVWNDSMKGNNTENVWKRDAYNINVDNGVLFDGTDTPAKGHTVYQAVPNDAAYQALDAIRRETNPKNNRRHANIQSRMQRMADYVRANPENFTVYSAKVSDDGTYTLHSSFDQARHADYVYMWVEDGEGNIKTNLSAWNTPEFRAPVGNDVYTEAGHAQASLSDQKSYPNGHVPGQAHRPNTPTPNSPRRDGGGNWSNVHFALATNQDGTGHTVKPGEDDRTPDNDANDPTYGDRVETPRGTDTVIGPPKNTDGTPLPDGTSYEQHPSVPVTGPDGTTLPEFPGTVTVDPDTGKVTVHPDDGAREGDYDIPVLITYPDGTTDTVNVEVTVPARPDTPGGPDDPDKSDADSYDPYYQPAQGKPGVGTKVDQTVDVPKGTKFEPTLPEGWTATEADEGGDFTVTPAKNARPGKVNIPVLVTYPDGSQEPVTAPFTVLPLDKDENDPRYEDAVTPPGESTEIAPPKNPDGSDLPDDTTFAPGEHDVPGKVEVDPNTGEIIVTPDEDATPGDYEIPVEVTYPDGSTDTPTVTVTVPEDTGGGDDDSSDQAADNDPSYGTTEGTAGKETKVTQDGDRELPEGTKITVADAPEGWIFGKPNEVGDFTVTPDADALDGTRVTIPVLFTYPDGTSDKTEAIFIVSNDAGANDPSYKETEAPRGKETLVDAPTNPDGSPLPKDTTFAPGDSDAPDFPGKVEIDPDTGEVTLTPDEDATPGDYRIPVEVTYPDGTQETIDVPVRVPDDATITPPGDGGSDDGDGDGGSDDGGDGSDGDGDDGDGGDGSDDGSTDAADNDPAYTPASGPAGSETELKQDGDRELPEGTKFVLPKAPAGWSFGEPNEHGDFTVTPPESALPGTAMTIPVTVVYPDGSREVVDAKFEVVGSSDDAKDNDPIYPDDTKVKPGETEQIDPPRNPDGSGLPDDTKFEKDDSDLPGTVEVNPDTGEITVTPDEDAKPGDYKVIVEITYPDGSTDTVEVPVKVIPDDKGDKGTDTTSDADNNTPGYENREGPAGTPVKFTQSGDRELPEGTKFIFPRFPSGWSIEGDAATGDFTITSPKDTPNGTEVKIPIIVSYPDGSNASLTPVLKVTSTSPGSDENPGTPGDGGNGNDDGNDGGDSTDREKNDPTYGDDRTETPREKDTVIKGPKNKDGTDLPDDTTFKPGEHNFPGKVEVDPNTGEVTVTPDKDAKGGNYDIPVVVTYPDGSSVTITVPVRVPKKAGNGTEVEVSPGDTVIIGGDVDPKDLQIRFPDGSVKDISELNPTKDKNGDIIITIPKDWADGTYIVETKDGTRVVVLKVRSPQTGGETKTGSSELSERCVAGLAGVGIPLLLLIPLGVATQVAIPGLEDFRAQAGKAIEQVNTQIQQQMGIFNEQLAQALGKNFPARELGTAAAGLAITLLGLLIADQIAQACAPGYDGLSSKIGGEGDKSQGSSAKEDAKKNEEDES</sequence>
<feature type="compositionally biased region" description="Low complexity" evidence="1">
    <location>
        <begin position="807"/>
        <end position="822"/>
    </location>
</feature>
<feature type="compositionally biased region" description="Basic and acidic residues" evidence="1">
    <location>
        <begin position="823"/>
        <end position="839"/>
    </location>
</feature>
<feature type="compositionally biased region" description="Basic and acidic residues" evidence="1">
    <location>
        <begin position="909"/>
        <end position="922"/>
    </location>
</feature>
<dbReference type="GO" id="GO:0005975">
    <property type="term" value="P:carbohydrate metabolic process"/>
    <property type="evidence" value="ECO:0007669"/>
    <property type="project" value="UniProtKB-ARBA"/>
</dbReference>
<name>A0A076NKQ1_9CORY</name>
<dbReference type="EMBL" id="LT906467">
    <property type="protein sequence ID" value="SNV57746.1"/>
    <property type="molecule type" value="Genomic_DNA"/>
</dbReference>
<reference evidence="4 6" key="1">
    <citation type="submission" date="2014-08" db="EMBL/GenBank/DDBJ databases">
        <title>Complete genome sequence of Corynebacterium imitans DSM 44264, isolated from a five-month-old boy with suspected pharyngeal diphtheria.</title>
        <authorList>
            <person name="Mollmann S."/>
            <person name="Albersmeier A."/>
            <person name="Ruckert C."/>
            <person name="Tauch A."/>
        </authorList>
    </citation>
    <scope>NUCLEOTIDE SEQUENCE [LARGE SCALE GENOMIC DNA]</scope>
    <source>
        <strain evidence="4 6">DSM 44264</strain>
    </source>
</reference>
<dbReference type="NCBIfam" id="NF038186">
    <property type="entry name" value="YPDG_rpt"/>
    <property type="match status" value="9"/>
</dbReference>
<feature type="domain" description="Long Rib" evidence="3">
    <location>
        <begin position="611"/>
        <end position="697"/>
    </location>
</feature>
<feature type="region of interest" description="Disordered" evidence="1">
    <location>
        <begin position="1674"/>
        <end position="1702"/>
    </location>
</feature>
<proteinExistence type="predicted"/>
<feature type="compositionally biased region" description="Basic and acidic residues" evidence="1">
    <location>
        <begin position="1374"/>
        <end position="1420"/>
    </location>
</feature>
<feature type="region of interest" description="Disordered" evidence="1">
    <location>
        <begin position="1138"/>
        <end position="1212"/>
    </location>
</feature>
<feature type="domain" description="Long Rib" evidence="3">
    <location>
        <begin position="1378"/>
        <end position="1471"/>
    </location>
</feature>
<feature type="compositionally biased region" description="Basic and acidic residues" evidence="1">
    <location>
        <begin position="742"/>
        <end position="752"/>
    </location>
</feature>
<feature type="domain" description="Long Rib" evidence="3">
    <location>
        <begin position="1254"/>
        <end position="1345"/>
    </location>
</feature>
<keyword evidence="2" id="KW-0732">Signal</keyword>
<dbReference type="KEGG" id="cii:CIMIT_01700"/>
<organism evidence="4 6">
    <name type="scientific">Corynebacterium imitans</name>
    <dbReference type="NCBI Taxonomy" id="156978"/>
    <lineage>
        <taxon>Bacteria</taxon>
        <taxon>Bacillati</taxon>
        <taxon>Actinomycetota</taxon>
        <taxon>Actinomycetes</taxon>
        <taxon>Mycobacteriales</taxon>
        <taxon>Corynebacteriaceae</taxon>
        <taxon>Corynebacterium</taxon>
    </lineage>
</organism>
<dbReference type="STRING" id="156978.CIMIT_01700"/>
<feature type="compositionally biased region" description="Basic and acidic residues" evidence="1">
    <location>
        <begin position="560"/>
        <end position="570"/>
    </location>
</feature>
<feature type="domain" description="Long Rib" evidence="3">
    <location>
        <begin position="489"/>
        <end position="593"/>
    </location>
</feature>
<dbReference type="InterPro" id="IPR013783">
    <property type="entry name" value="Ig-like_fold"/>
</dbReference>
<evidence type="ECO:0000259" key="3">
    <source>
        <dbReference type="Pfam" id="PF18957"/>
    </source>
</evidence>
<accession>A0A076NKQ1</accession>
<keyword evidence="6" id="KW-1185">Reference proteome</keyword>
<feature type="compositionally biased region" description="Basic and acidic residues" evidence="1">
    <location>
        <begin position="1066"/>
        <end position="1078"/>
    </location>
</feature>